<dbReference type="EMBL" id="JASJUT010000003">
    <property type="protein sequence ID" value="MDK2595503.1"/>
    <property type="molecule type" value="Genomic_DNA"/>
</dbReference>
<sequence>MKTQITHVSLKKTSLACLLSALFSASVIAQTDLTSDNPNAITASGENGNFEGRTKAFDNNQYSKWLTFSSSGWISYQFSQPQRVTSYTLTSANDVPSRDPQDWQLQGSNDGVNWFTLDTRNNQSFSTRHQTKQFTVANPQTYSFVRLNVFSTNGANILQIAEIEMFGSDVVTPPDSLPISQSNTLNAGQWQHFGPFNIANKIVATTSGTGDADLYMRRAAQPTTQTFDCSSTSPNADESCSLQGNDVYVSVYGYSNTSYTINIKEEVTTPPNGEWKKPQVNFVDVDPHTQGSILFKRIISDPAGHMANRCVDVAKILYRDAVESNRFRNLQFELRAKDHWGNEFVAYKMGEDGSGEMTIVVSTSHLEKIYRDNGNSDSAIRDEIDGILSHEVTHGYNNSPLTHDNYGDGKAYWAYTEGLADAVRIGEGLHKTRTPNVNDPKKWLGGYTTTGFFLHYVRVTHDPDFLYKFNKAAKDLGNYTWSFEAAFQHVLGRGVDELWQEYVTFINNGGQLPY</sequence>
<evidence type="ECO:0000313" key="3">
    <source>
        <dbReference type="EMBL" id="MDK2595503.1"/>
    </source>
</evidence>
<dbReference type="Proteomes" id="UP001231915">
    <property type="component" value="Unassembled WGS sequence"/>
</dbReference>
<protein>
    <submittedName>
        <fullName evidence="3">Basic secretory protein-like protein</fullName>
    </submittedName>
</protein>
<dbReference type="Gene3D" id="2.60.120.380">
    <property type="match status" value="1"/>
</dbReference>
<keyword evidence="4" id="KW-1185">Reference proteome</keyword>
<feature type="domain" description="F5/8 type C" evidence="2">
    <location>
        <begin position="23"/>
        <end position="168"/>
    </location>
</feature>
<reference evidence="3 4" key="1">
    <citation type="submission" date="2023-05" db="EMBL/GenBank/DDBJ databases">
        <title>Pseudoalteromonas ardens sp. nov., Pseudoalteromonas obscura sp. nov., and Pseudoalteromonas umbrosa sp. nov., isolated from the coral Montipora capitata.</title>
        <authorList>
            <person name="Thomas E.M."/>
            <person name="Smith E.M."/>
            <person name="Papke E."/>
            <person name="Shlafstein M.D."/>
            <person name="Oline D.K."/>
            <person name="Videau P."/>
            <person name="Saw J.H."/>
            <person name="Strangman W.K."/>
            <person name="Ushijima B."/>
        </authorList>
    </citation>
    <scope>NUCLEOTIDE SEQUENCE [LARGE SCALE GENOMIC DNA]</scope>
    <source>
        <strain evidence="3 4">P94</strain>
    </source>
</reference>
<dbReference type="SUPFAM" id="SSF49785">
    <property type="entry name" value="Galactose-binding domain-like"/>
    <property type="match status" value="1"/>
</dbReference>
<gene>
    <name evidence="3" type="ORF">QNM18_10645</name>
</gene>
<organism evidence="3 4">
    <name type="scientific">Pseudoalteromonas obscura</name>
    <dbReference type="NCBI Taxonomy" id="3048491"/>
    <lineage>
        <taxon>Bacteria</taxon>
        <taxon>Pseudomonadati</taxon>
        <taxon>Pseudomonadota</taxon>
        <taxon>Gammaproteobacteria</taxon>
        <taxon>Alteromonadales</taxon>
        <taxon>Pseudoalteromonadaceae</taxon>
        <taxon>Pseudoalteromonas</taxon>
    </lineage>
</organism>
<dbReference type="InterPro" id="IPR007280">
    <property type="entry name" value="Peptidase_C_arc/bac"/>
</dbReference>
<dbReference type="Pfam" id="PF04450">
    <property type="entry name" value="BSP"/>
    <property type="match status" value="1"/>
</dbReference>
<dbReference type="Pfam" id="PF00754">
    <property type="entry name" value="F5_F8_type_C"/>
    <property type="match status" value="1"/>
</dbReference>
<evidence type="ECO:0000256" key="1">
    <source>
        <dbReference type="SAM" id="SignalP"/>
    </source>
</evidence>
<dbReference type="InterPro" id="IPR007541">
    <property type="entry name" value="Uncharacterised_BSP"/>
</dbReference>
<dbReference type="PROSITE" id="PS50022">
    <property type="entry name" value="FA58C_3"/>
    <property type="match status" value="1"/>
</dbReference>
<dbReference type="PANTHER" id="PTHR33321">
    <property type="match status" value="1"/>
</dbReference>
<name>A0ABT7EKF8_9GAMM</name>
<dbReference type="Pfam" id="PF04151">
    <property type="entry name" value="PPC"/>
    <property type="match status" value="1"/>
</dbReference>
<keyword evidence="1" id="KW-0732">Signal</keyword>
<dbReference type="InterPro" id="IPR000421">
    <property type="entry name" value="FA58C"/>
</dbReference>
<dbReference type="RefSeq" id="WP_284137178.1">
    <property type="nucleotide sequence ID" value="NZ_JASJUT010000003.1"/>
</dbReference>
<feature type="chain" id="PRO_5045486861" evidence="1">
    <location>
        <begin position="30"/>
        <end position="514"/>
    </location>
</feature>
<accession>A0ABT7EKF8</accession>
<feature type="signal peptide" evidence="1">
    <location>
        <begin position="1"/>
        <end position="29"/>
    </location>
</feature>
<comment type="caution">
    <text evidence="3">The sequence shown here is derived from an EMBL/GenBank/DDBJ whole genome shotgun (WGS) entry which is preliminary data.</text>
</comment>
<evidence type="ECO:0000313" key="4">
    <source>
        <dbReference type="Proteomes" id="UP001231915"/>
    </source>
</evidence>
<evidence type="ECO:0000259" key="2">
    <source>
        <dbReference type="PROSITE" id="PS50022"/>
    </source>
</evidence>
<dbReference type="Gene3D" id="2.60.120.260">
    <property type="entry name" value="Galactose-binding domain-like"/>
    <property type="match status" value="1"/>
</dbReference>
<dbReference type="InterPro" id="IPR008979">
    <property type="entry name" value="Galactose-bd-like_sf"/>
</dbReference>
<dbReference type="PANTHER" id="PTHR33321:SF12">
    <property type="entry name" value="PLANT BASIC SECRETORY PROTEIN (BSP) FAMILY PROTEIN"/>
    <property type="match status" value="1"/>
</dbReference>
<proteinExistence type="predicted"/>